<feature type="transmembrane region" description="Helical" evidence="9">
    <location>
        <begin position="408"/>
        <end position="426"/>
    </location>
</feature>
<dbReference type="InterPro" id="IPR051084">
    <property type="entry name" value="H+-coupled_symporters"/>
</dbReference>
<feature type="transmembrane region" description="Helical" evidence="9">
    <location>
        <begin position="255"/>
        <end position="276"/>
    </location>
</feature>
<dbReference type="InterPro" id="IPR005829">
    <property type="entry name" value="Sugar_transporter_CS"/>
</dbReference>
<dbReference type="Pfam" id="PF00083">
    <property type="entry name" value="Sugar_tr"/>
    <property type="match status" value="1"/>
</dbReference>
<dbReference type="InterPro" id="IPR005828">
    <property type="entry name" value="MFS_sugar_transport-like"/>
</dbReference>
<keyword evidence="4" id="KW-1003">Cell membrane</keyword>
<accession>A0ABW4PTN0</accession>
<comment type="caution">
    <text evidence="11">The sequence shown here is derived from an EMBL/GenBank/DDBJ whole genome shotgun (WGS) entry which is preliminary data.</text>
</comment>
<dbReference type="InterPro" id="IPR011701">
    <property type="entry name" value="MFS"/>
</dbReference>
<dbReference type="Pfam" id="PF07690">
    <property type="entry name" value="MFS_1"/>
    <property type="match status" value="1"/>
</dbReference>
<evidence type="ECO:0000256" key="2">
    <source>
        <dbReference type="ARBA" id="ARBA00008240"/>
    </source>
</evidence>
<evidence type="ECO:0000256" key="5">
    <source>
        <dbReference type="ARBA" id="ARBA00022692"/>
    </source>
</evidence>
<proteinExistence type="inferred from homology"/>
<keyword evidence="7 9" id="KW-1133">Transmembrane helix</keyword>
<feature type="transmembrane region" description="Helical" evidence="9">
    <location>
        <begin position="318"/>
        <end position="336"/>
    </location>
</feature>
<evidence type="ECO:0000256" key="6">
    <source>
        <dbReference type="ARBA" id="ARBA00022847"/>
    </source>
</evidence>
<keyword evidence="8 9" id="KW-0472">Membrane</keyword>
<dbReference type="PROSITE" id="PS00217">
    <property type="entry name" value="SUGAR_TRANSPORT_2"/>
    <property type="match status" value="1"/>
</dbReference>
<feature type="transmembrane region" description="Helical" evidence="9">
    <location>
        <begin position="196"/>
        <end position="215"/>
    </location>
</feature>
<feature type="domain" description="Major facilitator superfamily (MFS) profile" evidence="10">
    <location>
        <begin position="24"/>
        <end position="430"/>
    </location>
</feature>
<reference evidence="12" key="1">
    <citation type="journal article" date="2019" name="Int. J. Syst. Evol. Microbiol.">
        <title>The Global Catalogue of Microorganisms (GCM) 10K type strain sequencing project: providing services to taxonomists for standard genome sequencing and annotation.</title>
        <authorList>
            <consortium name="The Broad Institute Genomics Platform"/>
            <consortium name="The Broad Institute Genome Sequencing Center for Infectious Disease"/>
            <person name="Wu L."/>
            <person name="Ma J."/>
        </authorList>
    </citation>
    <scope>NUCLEOTIDE SEQUENCE [LARGE SCALE GENOMIC DNA]</scope>
    <source>
        <strain evidence="12">JCM 11650</strain>
    </source>
</reference>
<comment type="subcellular location">
    <subcellularLocation>
        <location evidence="1">Cell membrane</location>
        <topology evidence="1">Multi-pass membrane protein</topology>
    </subcellularLocation>
</comment>
<evidence type="ECO:0000313" key="11">
    <source>
        <dbReference type="EMBL" id="MFD1833557.1"/>
    </source>
</evidence>
<dbReference type="Proteomes" id="UP001597280">
    <property type="component" value="Unassembled WGS sequence"/>
</dbReference>
<dbReference type="PROSITE" id="PS50850">
    <property type="entry name" value="MFS"/>
    <property type="match status" value="1"/>
</dbReference>
<keyword evidence="6" id="KW-0769">Symport</keyword>
<sequence length="450" mass="47643">MSFPHTPDHPAPAPAPARQSRAKTLLGTGIGNALEWYDWNVYASFAVYFSAQAFDSSDRTSAFLSTMAIFAVGFVARPFGGVVFGWIGDRVGRKHALSLAVLAASIGSLLIAVLPTYGTVGVLASFLLLLARLIQGLAHGGELPSAQTYLAEHAPREHRGFWASSIYVTGTLGLLASLVLGLALSTALTEEQMAAWGWRVPFAIGAVLGLVALWIRRSMEESEVFEASRAEDGTAGPRENVLVGLFVHWRTSLQVILMTAGLTVVFYIWSVSMASLASQNLGYSAQQAFGASVIGNVVLVLVLPLWGALSDRIGRRTCALIALVGSGICYLPMVSLVEGGQMWQLVVAISVQLGLIAGFLSHAPAMYAEMFPTARRTSGFGIPYAVAIALFGGTAPYLNTAIGDQHLFGVYAIVLILVSSLTILTLRETRGKDLSEPVGPARSAAASSEA</sequence>
<dbReference type="InterPro" id="IPR036259">
    <property type="entry name" value="MFS_trans_sf"/>
</dbReference>
<dbReference type="RefSeq" id="WP_137771092.1">
    <property type="nucleotide sequence ID" value="NZ_BAAAIS010000001.1"/>
</dbReference>
<evidence type="ECO:0000256" key="1">
    <source>
        <dbReference type="ARBA" id="ARBA00004651"/>
    </source>
</evidence>
<keyword evidence="12" id="KW-1185">Reference proteome</keyword>
<feature type="transmembrane region" description="Helical" evidence="9">
    <location>
        <begin position="342"/>
        <end position="360"/>
    </location>
</feature>
<comment type="similarity">
    <text evidence="2">Belongs to the major facilitator superfamily. Metabolite:H+ Symporter (MHS) family (TC 2.A.1.6) family.</text>
</comment>
<keyword evidence="5 9" id="KW-0812">Transmembrane</keyword>
<dbReference type="PANTHER" id="PTHR43528">
    <property type="entry name" value="ALPHA-KETOGLUTARATE PERMEASE"/>
    <property type="match status" value="1"/>
</dbReference>
<protein>
    <submittedName>
        <fullName evidence="11">MFS transporter</fullName>
    </submittedName>
</protein>
<dbReference type="EMBL" id="JBHUFL010000001">
    <property type="protein sequence ID" value="MFD1833557.1"/>
    <property type="molecule type" value="Genomic_DNA"/>
</dbReference>
<dbReference type="SUPFAM" id="SSF103473">
    <property type="entry name" value="MFS general substrate transporter"/>
    <property type="match status" value="1"/>
</dbReference>
<dbReference type="PANTHER" id="PTHR43528:SF1">
    <property type="entry name" value="ALPHA-KETOGLUTARATE PERMEASE"/>
    <property type="match status" value="1"/>
</dbReference>
<feature type="transmembrane region" description="Helical" evidence="9">
    <location>
        <begin position="161"/>
        <end position="184"/>
    </location>
</feature>
<evidence type="ECO:0000256" key="8">
    <source>
        <dbReference type="ARBA" id="ARBA00023136"/>
    </source>
</evidence>
<feature type="transmembrane region" description="Helical" evidence="9">
    <location>
        <begin position="288"/>
        <end position="306"/>
    </location>
</feature>
<name>A0ABW4PTN0_9MICO</name>
<dbReference type="Gene3D" id="1.20.1250.20">
    <property type="entry name" value="MFS general substrate transporter like domains"/>
    <property type="match status" value="2"/>
</dbReference>
<gene>
    <name evidence="11" type="ORF">ACFSDA_00595</name>
</gene>
<evidence type="ECO:0000256" key="7">
    <source>
        <dbReference type="ARBA" id="ARBA00022989"/>
    </source>
</evidence>
<evidence type="ECO:0000256" key="9">
    <source>
        <dbReference type="SAM" id="Phobius"/>
    </source>
</evidence>
<evidence type="ECO:0000256" key="3">
    <source>
        <dbReference type="ARBA" id="ARBA00022448"/>
    </source>
</evidence>
<evidence type="ECO:0000256" key="4">
    <source>
        <dbReference type="ARBA" id="ARBA00022475"/>
    </source>
</evidence>
<feature type="transmembrane region" description="Helical" evidence="9">
    <location>
        <begin position="62"/>
        <end position="84"/>
    </location>
</feature>
<dbReference type="InterPro" id="IPR020846">
    <property type="entry name" value="MFS_dom"/>
</dbReference>
<feature type="transmembrane region" description="Helical" evidence="9">
    <location>
        <begin position="120"/>
        <end position="140"/>
    </location>
</feature>
<feature type="transmembrane region" description="Helical" evidence="9">
    <location>
        <begin position="381"/>
        <end position="402"/>
    </location>
</feature>
<organism evidence="11 12">
    <name type="scientific">Brachybacterium rhamnosum</name>
    <dbReference type="NCBI Taxonomy" id="173361"/>
    <lineage>
        <taxon>Bacteria</taxon>
        <taxon>Bacillati</taxon>
        <taxon>Actinomycetota</taxon>
        <taxon>Actinomycetes</taxon>
        <taxon>Micrococcales</taxon>
        <taxon>Dermabacteraceae</taxon>
        <taxon>Brachybacterium</taxon>
    </lineage>
</organism>
<feature type="transmembrane region" description="Helical" evidence="9">
    <location>
        <begin position="96"/>
        <end position="114"/>
    </location>
</feature>
<keyword evidence="3" id="KW-0813">Transport</keyword>
<evidence type="ECO:0000259" key="10">
    <source>
        <dbReference type="PROSITE" id="PS50850"/>
    </source>
</evidence>
<evidence type="ECO:0000313" key="12">
    <source>
        <dbReference type="Proteomes" id="UP001597280"/>
    </source>
</evidence>